<dbReference type="InterPro" id="IPR002539">
    <property type="entry name" value="MaoC-like_dom"/>
</dbReference>
<reference evidence="2 3" key="1">
    <citation type="submission" date="2019-06" db="EMBL/GenBank/DDBJ databases">
        <authorList>
            <person name="Li M."/>
        </authorList>
    </citation>
    <scope>NUCLEOTIDE SEQUENCE [LARGE SCALE GENOMIC DNA]</scope>
    <source>
        <strain evidence="2 3">BGMRC6574</strain>
    </source>
</reference>
<dbReference type="EMBL" id="VHLH01000012">
    <property type="protein sequence ID" value="TPW29307.1"/>
    <property type="molecule type" value="Genomic_DNA"/>
</dbReference>
<evidence type="ECO:0000259" key="1">
    <source>
        <dbReference type="Pfam" id="PF01575"/>
    </source>
</evidence>
<organism evidence="2 3">
    <name type="scientific">Pararhizobium mangrovi</name>
    <dbReference type="NCBI Taxonomy" id="2590452"/>
    <lineage>
        <taxon>Bacteria</taxon>
        <taxon>Pseudomonadati</taxon>
        <taxon>Pseudomonadota</taxon>
        <taxon>Alphaproteobacteria</taxon>
        <taxon>Hyphomicrobiales</taxon>
        <taxon>Rhizobiaceae</taxon>
        <taxon>Rhizobium/Agrobacterium group</taxon>
        <taxon>Pararhizobium</taxon>
    </lineage>
</organism>
<proteinExistence type="predicted"/>
<dbReference type="InterPro" id="IPR029069">
    <property type="entry name" value="HotDog_dom_sf"/>
</dbReference>
<evidence type="ECO:0000313" key="3">
    <source>
        <dbReference type="Proteomes" id="UP000320314"/>
    </source>
</evidence>
<dbReference type="PANTHER" id="PTHR43664:SF1">
    <property type="entry name" value="BETA-METHYLMALYL-COA DEHYDRATASE"/>
    <property type="match status" value="1"/>
</dbReference>
<name>A0A506UC01_9HYPH</name>
<evidence type="ECO:0000313" key="2">
    <source>
        <dbReference type="EMBL" id="TPW29307.1"/>
    </source>
</evidence>
<dbReference type="Gene3D" id="3.10.129.10">
    <property type="entry name" value="Hotdog Thioesterase"/>
    <property type="match status" value="1"/>
</dbReference>
<comment type="caution">
    <text evidence="2">The sequence shown here is derived from an EMBL/GenBank/DDBJ whole genome shotgun (WGS) entry which is preliminary data.</text>
</comment>
<dbReference type="Pfam" id="PF01575">
    <property type="entry name" value="MaoC_dehydratas"/>
    <property type="match status" value="1"/>
</dbReference>
<dbReference type="RefSeq" id="WP_141166481.1">
    <property type="nucleotide sequence ID" value="NZ_VHLH01000012.1"/>
</dbReference>
<gene>
    <name evidence="2" type="ORF">FJU11_07820</name>
</gene>
<protein>
    <submittedName>
        <fullName evidence="2">MaoC family dehydratase</fullName>
    </submittedName>
</protein>
<keyword evidence="3" id="KW-1185">Reference proteome</keyword>
<dbReference type="SUPFAM" id="SSF54637">
    <property type="entry name" value="Thioesterase/thiol ester dehydrase-isomerase"/>
    <property type="match status" value="1"/>
</dbReference>
<dbReference type="Proteomes" id="UP000320314">
    <property type="component" value="Unassembled WGS sequence"/>
</dbReference>
<sequence>MTDPEPHAPEGAGNAPLLAYEDFHEGRTFALGPMTVSSEEIVSFATEFDPQPMHVDAEAAEASLLGGLAASGWHMTALLMRMMADSFVLRSAAEGAPGVDTVSWERPLLAGDRIAGTSMVTGRRPSRSRPHIGIVALAHTVTNQRDEVVMRCAHSMMIRRRGDGEAE</sequence>
<dbReference type="CDD" id="cd03454">
    <property type="entry name" value="YdeM"/>
    <property type="match status" value="1"/>
</dbReference>
<dbReference type="AlphaFoldDB" id="A0A506UC01"/>
<feature type="domain" description="MaoC-like" evidence="1">
    <location>
        <begin position="32"/>
        <end position="132"/>
    </location>
</feature>
<dbReference type="OrthoDB" id="9797938at2"/>
<accession>A0A506UC01</accession>
<dbReference type="PANTHER" id="PTHR43664">
    <property type="entry name" value="MONOAMINE OXIDASE-RELATED"/>
    <property type="match status" value="1"/>
</dbReference>
<dbReference type="InterPro" id="IPR052342">
    <property type="entry name" value="MCH/BMMD"/>
</dbReference>